<reference evidence="3" key="1">
    <citation type="submission" date="2025-08" db="UniProtKB">
        <authorList>
            <consortium name="RefSeq"/>
        </authorList>
    </citation>
    <scope>IDENTIFICATION</scope>
</reference>
<protein>
    <submittedName>
        <fullName evidence="3">Uncharacterized protein LOC101235343 isoform X3</fullName>
    </submittedName>
</protein>
<gene>
    <name evidence="3" type="primary">LOC101235343</name>
</gene>
<dbReference type="RefSeq" id="XP_065660900.1">
    <property type="nucleotide sequence ID" value="XM_065804828.1"/>
</dbReference>
<feature type="chain" id="PRO_5045901724" evidence="1">
    <location>
        <begin position="18"/>
        <end position="281"/>
    </location>
</feature>
<name>A0ABM4CGP9_HYDVU</name>
<evidence type="ECO:0000313" key="2">
    <source>
        <dbReference type="Proteomes" id="UP001652625"/>
    </source>
</evidence>
<evidence type="ECO:0000256" key="1">
    <source>
        <dbReference type="SAM" id="SignalP"/>
    </source>
</evidence>
<keyword evidence="2" id="KW-1185">Reference proteome</keyword>
<dbReference type="GeneID" id="101235343"/>
<proteinExistence type="predicted"/>
<keyword evidence="1" id="KW-0732">Signal</keyword>
<sequence length="281" mass="32810">MLFFCFTVLIIPPLTSTITTYRKHYKGVLQHQSGRCVIATAPKELNYQIEPNLPRGKVALLILTKNCKNADIWSISDKFIFKNERYNLTANNHVDPRKDRPGIPVILTSGYHNHDFTHSTFLYSYDNKIYHRETGFCVKLQISERPEHERRIVKLKGTIVFSETCSGSRGEKFFFKDKSKFQTEVNGKTEKIQEGSDEAMKLLTHNLSEKSYEIKELVFVWGNKEKPFLVRREAKKTKETKTRKTAAKQIDLKKQQQRIRINIYLLTENCNINVVFMCFFG</sequence>
<feature type="signal peptide" evidence="1">
    <location>
        <begin position="1"/>
        <end position="17"/>
    </location>
</feature>
<organism evidence="2 3">
    <name type="scientific">Hydra vulgaris</name>
    <name type="common">Hydra</name>
    <name type="synonym">Hydra attenuata</name>
    <dbReference type="NCBI Taxonomy" id="6087"/>
    <lineage>
        <taxon>Eukaryota</taxon>
        <taxon>Metazoa</taxon>
        <taxon>Cnidaria</taxon>
        <taxon>Hydrozoa</taxon>
        <taxon>Hydroidolina</taxon>
        <taxon>Anthoathecata</taxon>
        <taxon>Aplanulata</taxon>
        <taxon>Hydridae</taxon>
        <taxon>Hydra</taxon>
    </lineage>
</organism>
<accession>A0ABM4CGP9</accession>
<evidence type="ECO:0000313" key="3">
    <source>
        <dbReference type="RefSeq" id="XP_065660900.1"/>
    </source>
</evidence>
<dbReference type="Proteomes" id="UP001652625">
    <property type="component" value="Chromosome 09"/>
</dbReference>